<evidence type="ECO:0000256" key="9">
    <source>
        <dbReference type="ARBA" id="ARBA00023136"/>
    </source>
</evidence>
<comment type="subcellular location">
    <subcellularLocation>
        <location evidence="1">Endoplasmic reticulum membrane</location>
        <topology evidence="1">Multi-pass membrane protein</topology>
    </subcellularLocation>
</comment>
<dbReference type="EC" id="2.7.1.108" evidence="3"/>
<feature type="signal peptide" evidence="11">
    <location>
        <begin position="1"/>
        <end position="16"/>
    </location>
</feature>
<keyword evidence="7" id="KW-0256">Endoplasmic reticulum</keyword>
<dbReference type="PANTHER" id="PTHR13205:SF15">
    <property type="entry name" value="DOLICHOL KINASE"/>
    <property type="match status" value="1"/>
</dbReference>
<evidence type="ECO:0000256" key="6">
    <source>
        <dbReference type="ARBA" id="ARBA00022777"/>
    </source>
</evidence>
<dbReference type="OMA" id="NEHLLIF"/>
<evidence type="ECO:0000256" key="5">
    <source>
        <dbReference type="ARBA" id="ARBA00022692"/>
    </source>
</evidence>
<keyword evidence="8 10" id="KW-1133">Transmembrane helix</keyword>
<evidence type="ECO:0000256" key="1">
    <source>
        <dbReference type="ARBA" id="ARBA00004477"/>
    </source>
</evidence>
<evidence type="ECO:0000256" key="7">
    <source>
        <dbReference type="ARBA" id="ARBA00022824"/>
    </source>
</evidence>
<evidence type="ECO:0000256" key="10">
    <source>
        <dbReference type="SAM" id="Phobius"/>
    </source>
</evidence>
<accession>A0A0N4WV55</accession>
<dbReference type="GO" id="GO:0005789">
    <property type="term" value="C:endoplasmic reticulum membrane"/>
    <property type="evidence" value="ECO:0007669"/>
    <property type="project" value="UniProtKB-SubCell"/>
</dbReference>
<keyword evidence="9 10" id="KW-0472">Membrane</keyword>
<comment type="similarity">
    <text evidence="2">Belongs to the polyprenol kinase family.</text>
</comment>
<feature type="chain" id="PRO_5005888744" description="dolichol kinase" evidence="11">
    <location>
        <begin position="17"/>
        <end position="199"/>
    </location>
</feature>
<proteinExistence type="inferred from homology"/>
<feature type="transmembrane region" description="Helical" evidence="10">
    <location>
        <begin position="34"/>
        <end position="49"/>
    </location>
</feature>
<dbReference type="GO" id="GO:0004168">
    <property type="term" value="F:dolichol kinase activity"/>
    <property type="evidence" value="ECO:0007669"/>
    <property type="project" value="UniProtKB-EC"/>
</dbReference>
<name>A0A0N4WV55_HAEPC</name>
<reference evidence="12" key="1">
    <citation type="submission" date="2017-02" db="UniProtKB">
        <authorList>
            <consortium name="WormBaseParasite"/>
        </authorList>
    </citation>
    <scope>IDENTIFICATION</scope>
</reference>
<evidence type="ECO:0000256" key="8">
    <source>
        <dbReference type="ARBA" id="ARBA00022989"/>
    </source>
</evidence>
<dbReference type="WBParaSite" id="HPLM_0001557001-mRNA-1">
    <property type="protein sequence ID" value="HPLM_0001557001-mRNA-1"/>
    <property type="gene ID" value="HPLM_0001557001"/>
</dbReference>
<protein>
    <recommendedName>
        <fullName evidence="3">dolichol kinase</fullName>
        <ecNumber evidence="3">2.7.1.108</ecNumber>
    </recommendedName>
</protein>
<feature type="transmembrane region" description="Helical" evidence="10">
    <location>
        <begin position="161"/>
        <end position="182"/>
    </location>
</feature>
<keyword evidence="4" id="KW-0808">Transferase</keyword>
<feature type="transmembrane region" description="Helical" evidence="10">
    <location>
        <begin position="103"/>
        <end position="126"/>
    </location>
</feature>
<dbReference type="InterPro" id="IPR032974">
    <property type="entry name" value="Polypren_kinase"/>
</dbReference>
<evidence type="ECO:0000256" key="2">
    <source>
        <dbReference type="ARBA" id="ARBA00010794"/>
    </source>
</evidence>
<sequence length="199" mass="22169">LFVLLFWSLNVAASIAFGVFVSSTGRSSTMHRKFFHLTVSLIYVSGLFFDRDFIWLSGWLMICIFVIIEVLRFFEVPPWKEQLNNFLLVFKDEQDSAVLLTPIFLLFGVAAVGVGDSAAAIIGSKFGITKWPRRKKTVEGSLAMTVAIAMFLTMARPFCVFHASSCLLIVFVSLVLAAIEAFTENVDNIILPVVGYLLL</sequence>
<dbReference type="GO" id="GO:0043048">
    <property type="term" value="P:dolichyl monophosphate biosynthetic process"/>
    <property type="evidence" value="ECO:0007669"/>
    <property type="project" value="TreeGrafter"/>
</dbReference>
<evidence type="ECO:0000313" key="12">
    <source>
        <dbReference type="WBParaSite" id="HPLM_0001557001-mRNA-1"/>
    </source>
</evidence>
<keyword evidence="5 10" id="KW-0812">Transmembrane</keyword>
<evidence type="ECO:0000256" key="11">
    <source>
        <dbReference type="SAM" id="SignalP"/>
    </source>
</evidence>
<keyword evidence="6" id="KW-0418">Kinase</keyword>
<evidence type="ECO:0000256" key="4">
    <source>
        <dbReference type="ARBA" id="ARBA00022679"/>
    </source>
</evidence>
<organism evidence="12">
    <name type="scientific">Haemonchus placei</name>
    <name type="common">Barber's pole worm</name>
    <dbReference type="NCBI Taxonomy" id="6290"/>
    <lineage>
        <taxon>Eukaryota</taxon>
        <taxon>Metazoa</taxon>
        <taxon>Ecdysozoa</taxon>
        <taxon>Nematoda</taxon>
        <taxon>Chromadorea</taxon>
        <taxon>Rhabditida</taxon>
        <taxon>Rhabditina</taxon>
        <taxon>Rhabditomorpha</taxon>
        <taxon>Strongyloidea</taxon>
        <taxon>Trichostrongylidae</taxon>
        <taxon>Haemonchus</taxon>
    </lineage>
</organism>
<evidence type="ECO:0000256" key="3">
    <source>
        <dbReference type="ARBA" id="ARBA00012132"/>
    </source>
</evidence>
<dbReference type="PANTHER" id="PTHR13205">
    <property type="entry name" value="TRANSMEMBRANE PROTEIN 15-RELATED"/>
    <property type="match status" value="1"/>
</dbReference>
<feature type="transmembrane region" description="Helical" evidence="10">
    <location>
        <begin position="138"/>
        <end position="155"/>
    </location>
</feature>
<keyword evidence="11" id="KW-0732">Signal</keyword>
<dbReference type="AlphaFoldDB" id="A0A0N4WV55"/>
<feature type="transmembrane region" description="Helical" evidence="10">
    <location>
        <begin position="56"/>
        <end position="74"/>
    </location>
</feature>